<feature type="transmembrane region" description="Helical" evidence="1">
    <location>
        <begin position="30"/>
        <end position="52"/>
    </location>
</feature>
<reference evidence="2" key="1">
    <citation type="submission" date="2022-01" db="EMBL/GenBank/DDBJ databases">
        <authorList>
            <person name="King R."/>
        </authorList>
    </citation>
    <scope>NUCLEOTIDE SEQUENCE</scope>
</reference>
<organism evidence="2 3">
    <name type="scientific">Psylliodes chrysocephalus</name>
    <dbReference type="NCBI Taxonomy" id="3402493"/>
    <lineage>
        <taxon>Eukaryota</taxon>
        <taxon>Metazoa</taxon>
        <taxon>Ecdysozoa</taxon>
        <taxon>Arthropoda</taxon>
        <taxon>Hexapoda</taxon>
        <taxon>Insecta</taxon>
        <taxon>Pterygota</taxon>
        <taxon>Neoptera</taxon>
        <taxon>Endopterygota</taxon>
        <taxon>Coleoptera</taxon>
        <taxon>Polyphaga</taxon>
        <taxon>Cucujiformia</taxon>
        <taxon>Chrysomeloidea</taxon>
        <taxon>Chrysomelidae</taxon>
        <taxon>Galerucinae</taxon>
        <taxon>Alticini</taxon>
        <taxon>Psylliodes</taxon>
    </lineage>
</organism>
<protein>
    <submittedName>
        <fullName evidence="2">Uncharacterized protein</fullName>
    </submittedName>
</protein>
<gene>
    <name evidence="2" type="ORF">PSYICH_LOCUS1172</name>
</gene>
<keyword evidence="1" id="KW-1133">Transmembrane helix</keyword>
<dbReference type="EMBL" id="OV651813">
    <property type="protein sequence ID" value="CAH1099051.1"/>
    <property type="molecule type" value="Genomic_DNA"/>
</dbReference>
<evidence type="ECO:0000313" key="3">
    <source>
        <dbReference type="Proteomes" id="UP001153636"/>
    </source>
</evidence>
<keyword evidence="1" id="KW-0472">Membrane</keyword>
<dbReference type="Proteomes" id="UP001153636">
    <property type="component" value="Chromosome 1"/>
</dbReference>
<sequence length="61" mass="6676">MALKSIGGGGVVTACQSLNSPSVLSSKINFNLYLFVSLTCIENVFSFILFTVEKFIFRHSV</sequence>
<name>A0A9P0G5U1_9CUCU</name>
<evidence type="ECO:0000256" key="1">
    <source>
        <dbReference type="SAM" id="Phobius"/>
    </source>
</evidence>
<dbReference type="AlphaFoldDB" id="A0A9P0G5U1"/>
<keyword evidence="3" id="KW-1185">Reference proteome</keyword>
<accession>A0A9P0G5U1</accession>
<keyword evidence="1" id="KW-0812">Transmembrane</keyword>
<evidence type="ECO:0000313" key="2">
    <source>
        <dbReference type="EMBL" id="CAH1099051.1"/>
    </source>
</evidence>
<dbReference type="PROSITE" id="PS51257">
    <property type="entry name" value="PROKAR_LIPOPROTEIN"/>
    <property type="match status" value="1"/>
</dbReference>
<proteinExistence type="predicted"/>